<name>A0ABW2GVK2_9ACTN</name>
<evidence type="ECO:0000259" key="1">
    <source>
        <dbReference type="Pfam" id="PF03551"/>
    </source>
</evidence>
<keyword evidence="3" id="KW-1185">Reference proteome</keyword>
<dbReference type="InterPro" id="IPR005149">
    <property type="entry name" value="Tscrpt_reg_PadR_N"/>
</dbReference>
<dbReference type="SUPFAM" id="SSF46785">
    <property type="entry name" value="Winged helix' DNA-binding domain"/>
    <property type="match status" value="1"/>
</dbReference>
<protein>
    <submittedName>
        <fullName evidence="2">PadR family transcriptional regulator</fullName>
    </submittedName>
</protein>
<sequence length="119" mass="13064">MTVSPMRMREPTYYILASLQDEPLHGYAIIKRADELSRGQVRLATGTLYAALDRLAGEQLVRVSDEQIVNGRARRYYTLTEAGLVALREEAARLADAARIVTERGPKTAPAVRPGAVPA</sequence>
<dbReference type="Proteomes" id="UP001596392">
    <property type="component" value="Unassembled WGS sequence"/>
</dbReference>
<dbReference type="EMBL" id="JBHTAC010000004">
    <property type="protein sequence ID" value="MFC7242113.1"/>
    <property type="molecule type" value="Genomic_DNA"/>
</dbReference>
<dbReference type="InterPro" id="IPR036390">
    <property type="entry name" value="WH_DNA-bd_sf"/>
</dbReference>
<dbReference type="InterPro" id="IPR052509">
    <property type="entry name" value="Metal_resp_DNA-bind_regulator"/>
</dbReference>
<dbReference type="RefSeq" id="WP_376805541.1">
    <property type="nucleotide sequence ID" value="NZ_JBHTAC010000004.1"/>
</dbReference>
<dbReference type="Pfam" id="PF03551">
    <property type="entry name" value="PadR"/>
    <property type="match status" value="1"/>
</dbReference>
<dbReference type="PANTHER" id="PTHR33169:SF13">
    <property type="entry name" value="PADR-FAMILY TRANSCRIPTIONAL REGULATOR"/>
    <property type="match status" value="1"/>
</dbReference>
<reference evidence="3" key="1">
    <citation type="journal article" date="2019" name="Int. J. Syst. Evol. Microbiol.">
        <title>The Global Catalogue of Microorganisms (GCM) 10K type strain sequencing project: providing services to taxonomists for standard genome sequencing and annotation.</title>
        <authorList>
            <consortium name="The Broad Institute Genomics Platform"/>
            <consortium name="The Broad Institute Genome Sequencing Center for Infectious Disease"/>
            <person name="Wu L."/>
            <person name="Ma J."/>
        </authorList>
    </citation>
    <scope>NUCLEOTIDE SEQUENCE [LARGE SCALE GENOMIC DNA]</scope>
    <source>
        <strain evidence="3">CGMCC 1.9106</strain>
    </source>
</reference>
<dbReference type="InterPro" id="IPR036388">
    <property type="entry name" value="WH-like_DNA-bd_sf"/>
</dbReference>
<organism evidence="2 3">
    <name type="scientific">Catellatospora aurea</name>
    <dbReference type="NCBI Taxonomy" id="1337874"/>
    <lineage>
        <taxon>Bacteria</taxon>
        <taxon>Bacillati</taxon>
        <taxon>Actinomycetota</taxon>
        <taxon>Actinomycetes</taxon>
        <taxon>Micromonosporales</taxon>
        <taxon>Micromonosporaceae</taxon>
        <taxon>Catellatospora</taxon>
    </lineage>
</organism>
<comment type="caution">
    <text evidence="2">The sequence shown here is derived from an EMBL/GenBank/DDBJ whole genome shotgun (WGS) entry which is preliminary data.</text>
</comment>
<proteinExistence type="predicted"/>
<evidence type="ECO:0000313" key="3">
    <source>
        <dbReference type="Proteomes" id="UP001596392"/>
    </source>
</evidence>
<gene>
    <name evidence="2" type="ORF">ACFQO7_06420</name>
</gene>
<evidence type="ECO:0000313" key="2">
    <source>
        <dbReference type="EMBL" id="MFC7242113.1"/>
    </source>
</evidence>
<feature type="domain" description="Transcription regulator PadR N-terminal" evidence="1">
    <location>
        <begin position="15"/>
        <end position="88"/>
    </location>
</feature>
<dbReference type="PANTHER" id="PTHR33169">
    <property type="entry name" value="PADR-FAMILY TRANSCRIPTIONAL REGULATOR"/>
    <property type="match status" value="1"/>
</dbReference>
<accession>A0ABW2GVK2</accession>
<dbReference type="Gene3D" id="1.10.10.10">
    <property type="entry name" value="Winged helix-like DNA-binding domain superfamily/Winged helix DNA-binding domain"/>
    <property type="match status" value="1"/>
</dbReference>